<reference evidence="11 12" key="1">
    <citation type="submission" date="2023-01" db="EMBL/GenBank/DDBJ databases">
        <title>Novel diversity within Roseofilum (Cyanobacteria; Desertifilaceae) from marine benthic mats with descriptions of four novel species.</title>
        <authorList>
            <person name="Wang Y."/>
            <person name="Berthold D.E."/>
            <person name="Hu J."/>
            <person name="Lefler F.W."/>
            <person name="Laughinghouse H.D. IV."/>
        </authorList>
    </citation>
    <scope>NUCLEOTIDE SEQUENCE [LARGE SCALE GENOMIC DNA]</scope>
    <source>
        <strain evidence="11 12">BLCC-M114</strain>
    </source>
</reference>
<dbReference type="SUPFAM" id="SSF54631">
    <property type="entry name" value="CBS-domain pair"/>
    <property type="match status" value="1"/>
</dbReference>
<evidence type="ECO:0000256" key="7">
    <source>
        <dbReference type="ARBA" id="ARBA00023136"/>
    </source>
</evidence>
<comment type="caution">
    <text evidence="11">The sequence shown here is derived from an EMBL/GenBank/DDBJ whole genome shotgun (WGS) entry which is preliminary data.</text>
</comment>
<dbReference type="InterPro" id="IPR046342">
    <property type="entry name" value="CBS_dom_sf"/>
</dbReference>
<evidence type="ECO:0000256" key="2">
    <source>
        <dbReference type="ARBA" id="ARBA00009749"/>
    </source>
</evidence>
<evidence type="ECO:0000259" key="10">
    <source>
        <dbReference type="PROSITE" id="PS51371"/>
    </source>
</evidence>
<evidence type="ECO:0000256" key="1">
    <source>
        <dbReference type="ARBA" id="ARBA00004141"/>
    </source>
</evidence>
<sequence>MTTYSGSVEMASRSELRQLVQEQLKLLLEQKNYEGAKTLLVPVQPVDIAEAIEGLPESLQAIAFRLLKKQEAIAVYEYLSFPVQQSLIQAFTDQETIDIVDAMSPDDRAHLFDELPPQLVRQILNQLSSQERQVTSQLLGYDANTAGRIMTPEYIAIPENLTALEAQEQIRTLAHQSELAYYIYITDTAQKLMGICSLKDLILASPDSPLTEVMTRDIIYAQTNTDQEEVAQLIQRYDLIALAIVDSDRQLLGVVTVDDVLDIIQQEATEDIYAMGAVTDDGDNYFQKGLVSVTKSRVPWLIILLITNAMTVLIMQTYEEVLDEVVALAFFTPLLIDAGGNVGAQSSTVVIRGLSTDELRGKQPLGIVLRELMAGGMLGLILGILVIVLVLLFIQTGEIAVTVGLSLFAITAIAATTGAALPFIFHKMGFDPALMSAPFITTVVDILGILIYLNTAKLLLGL</sequence>
<feature type="domain" description="CBS" evidence="10">
    <location>
        <begin position="150"/>
        <end position="212"/>
    </location>
</feature>
<keyword evidence="7 9" id="KW-0472">Membrane</keyword>
<feature type="domain" description="CBS" evidence="10">
    <location>
        <begin position="214"/>
        <end position="270"/>
    </location>
</feature>
<evidence type="ECO:0000313" key="11">
    <source>
        <dbReference type="EMBL" id="MDJ1174126.1"/>
    </source>
</evidence>
<dbReference type="InterPro" id="IPR006668">
    <property type="entry name" value="Mg_transptr_MgtE_intracell_dom"/>
</dbReference>
<comment type="similarity">
    <text evidence="2 9">Belongs to the SLC41A transporter family.</text>
</comment>
<feature type="transmembrane region" description="Helical" evidence="9">
    <location>
        <begin position="400"/>
        <end position="421"/>
    </location>
</feature>
<dbReference type="Proteomes" id="UP001235849">
    <property type="component" value="Unassembled WGS sequence"/>
</dbReference>
<evidence type="ECO:0000256" key="4">
    <source>
        <dbReference type="ARBA" id="ARBA00022692"/>
    </source>
</evidence>
<organism evidence="11 12">
    <name type="scientific">Roseofilum capinflatum BLCC-M114</name>
    <dbReference type="NCBI Taxonomy" id="3022440"/>
    <lineage>
        <taxon>Bacteria</taxon>
        <taxon>Bacillati</taxon>
        <taxon>Cyanobacteriota</taxon>
        <taxon>Cyanophyceae</taxon>
        <taxon>Desertifilales</taxon>
        <taxon>Desertifilaceae</taxon>
        <taxon>Roseofilum</taxon>
        <taxon>Roseofilum capinflatum</taxon>
    </lineage>
</organism>
<keyword evidence="5 9" id="KW-0460">Magnesium</keyword>
<dbReference type="EMBL" id="JAQOSO010000042">
    <property type="protein sequence ID" value="MDJ1174126.1"/>
    <property type="molecule type" value="Genomic_DNA"/>
</dbReference>
<dbReference type="SMART" id="SM00116">
    <property type="entry name" value="CBS"/>
    <property type="match status" value="2"/>
</dbReference>
<keyword evidence="3 9" id="KW-0813">Transport</keyword>
<dbReference type="Gene3D" id="1.25.60.10">
    <property type="entry name" value="MgtE N-terminal domain-like"/>
    <property type="match status" value="1"/>
</dbReference>
<dbReference type="Gene3D" id="3.10.580.10">
    <property type="entry name" value="CBS-domain"/>
    <property type="match status" value="1"/>
</dbReference>
<dbReference type="PROSITE" id="PS51371">
    <property type="entry name" value="CBS"/>
    <property type="match status" value="2"/>
</dbReference>
<dbReference type="Pfam" id="PF01769">
    <property type="entry name" value="MgtE"/>
    <property type="match status" value="1"/>
</dbReference>
<comment type="subcellular location">
    <subcellularLocation>
        <location evidence="9">Cell membrane</location>
        <topology evidence="9">Multi-pass membrane protein</topology>
    </subcellularLocation>
    <subcellularLocation>
        <location evidence="1">Membrane</location>
        <topology evidence="1">Multi-pass membrane protein</topology>
    </subcellularLocation>
</comment>
<keyword evidence="9" id="KW-0479">Metal-binding</keyword>
<dbReference type="NCBIfam" id="TIGR00400">
    <property type="entry name" value="mgtE"/>
    <property type="match status" value="1"/>
</dbReference>
<keyword evidence="4 9" id="KW-0812">Transmembrane</keyword>
<dbReference type="SUPFAM" id="SSF161093">
    <property type="entry name" value="MgtE membrane domain-like"/>
    <property type="match status" value="1"/>
</dbReference>
<evidence type="ECO:0000313" key="12">
    <source>
        <dbReference type="Proteomes" id="UP001235849"/>
    </source>
</evidence>
<dbReference type="InterPro" id="IPR006667">
    <property type="entry name" value="SLC41_membr_dom"/>
</dbReference>
<dbReference type="InterPro" id="IPR006669">
    <property type="entry name" value="MgtE_transporter"/>
</dbReference>
<comment type="function">
    <text evidence="9">Acts as a magnesium transporter.</text>
</comment>
<feature type="transmembrane region" description="Helical" evidence="9">
    <location>
        <begin position="433"/>
        <end position="453"/>
    </location>
</feature>
<dbReference type="InterPro" id="IPR036739">
    <property type="entry name" value="SLC41_membr_dom_sf"/>
</dbReference>
<evidence type="ECO:0000256" key="6">
    <source>
        <dbReference type="ARBA" id="ARBA00022989"/>
    </source>
</evidence>
<protein>
    <recommendedName>
        <fullName evidence="9">Magnesium transporter MgtE</fullName>
    </recommendedName>
</protein>
<feature type="transmembrane region" description="Helical" evidence="9">
    <location>
        <begin position="372"/>
        <end position="394"/>
    </location>
</feature>
<dbReference type="InterPro" id="IPR038076">
    <property type="entry name" value="MgtE_N_sf"/>
</dbReference>
<comment type="caution">
    <text evidence="9">Lacks conserved residue(s) required for the propagation of feature annotation.</text>
</comment>
<dbReference type="PANTHER" id="PTHR43773:SF1">
    <property type="entry name" value="MAGNESIUM TRANSPORTER MGTE"/>
    <property type="match status" value="1"/>
</dbReference>
<comment type="subunit">
    <text evidence="9">Homodimer.</text>
</comment>
<evidence type="ECO:0000256" key="5">
    <source>
        <dbReference type="ARBA" id="ARBA00022842"/>
    </source>
</evidence>
<keyword evidence="8" id="KW-0129">CBS domain</keyword>
<dbReference type="SMART" id="SM00924">
    <property type="entry name" value="MgtE_N"/>
    <property type="match status" value="1"/>
</dbReference>
<dbReference type="CDD" id="cd04606">
    <property type="entry name" value="CBS_pair_Mg_transporter"/>
    <property type="match status" value="1"/>
</dbReference>
<dbReference type="SUPFAM" id="SSF158791">
    <property type="entry name" value="MgtE N-terminal domain-like"/>
    <property type="match status" value="1"/>
</dbReference>
<proteinExistence type="inferred from homology"/>
<evidence type="ECO:0000256" key="8">
    <source>
        <dbReference type="PROSITE-ProRule" id="PRU00703"/>
    </source>
</evidence>
<keyword evidence="12" id="KW-1185">Reference proteome</keyword>
<dbReference type="Pfam" id="PF00571">
    <property type="entry name" value="CBS"/>
    <property type="match status" value="2"/>
</dbReference>
<dbReference type="InterPro" id="IPR000644">
    <property type="entry name" value="CBS_dom"/>
</dbReference>
<evidence type="ECO:0000256" key="9">
    <source>
        <dbReference type="RuleBase" id="RU362011"/>
    </source>
</evidence>
<dbReference type="Pfam" id="PF03448">
    <property type="entry name" value="MgtE_N"/>
    <property type="match status" value="1"/>
</dbReference>
<name>A0ABT7B6G7_9CYAN</name>
<gene>
    <name evidence="11" type="primary">mgtE</name>
    <name evidence="11" type="ORF">PMG25_08475</name>
</gene>
<dbReference type="PANTHER" id="PTHR43773">
    <property type="entry name" value="MAGNESIUM TRANSPORTER MGTE"/>
    <property type="match status" value="1"/>
</dbReference>
<accession>A0ABT7B6G7</accession>
<dbReference type="RefSeq" id="WP_283766463.1">
    <property type="nucleotide sequence ID" value="NZ_JAQOSO010000042.1"/>
</dbReference>
<keyword evidence="9" id="KW-1003">Cell membrane</keyword>
<keyword evidence="6 9" id="KW-1133">Transmembrane helix</keyword>
<dbReference type="Gene3D" id="1.10.357.20">
    <property type="entry name" value="SLC41 divalent cation transporters, integral membrane domain"/>
    <property type="match status" value="1"/>
</dbReference>
<evidence type="ECO:0000256" key="3">
    <source>
        <dbReference type="ARBA" id="ARBA00022448"/>
    </source>
</evidence>